<protein>
    <recommendedName>
        <fullName evidence="4">Fimbrillin family protein</fullName>
    </recommendedName>
</protein>
<evidence type="ECO:0008006" key="4">
    <source>
        <dbReference type="Google" id="ProtNLM"/>
    </source>
</evidence>
<dbReference type="Proteomes" id="UP000005141">
    <property type="component" value="Unassembled WGS sequence"/>
</dbReference>
<sequence length="340" mass="37439">MKTSIIIVFCVVSSAFLFSGCSSEGTEVASAPTSLDGRKYTTFFSEGNAITRADHIRDHTVGTTALPYWEPGDEVWMYMGPTWRIRSLGSDITAESRTAKFYFPAGLNDATYRVHYLGAPGNDGIHVTIPAQQNDLLPNASGHLAQHGDCGEATAVRNPNKAGIYSMTFKRLPAYLCVLPYNTSRPNAQWGESVVQKIVVESDNIITGTYDVGQFGLDPAHATNTGKRIECTVKAGSIFTIYDSVQLWANAVYIAIPPGWHRLTFYVYFKSPTQGDIFVMRTANSREYKANTMSDVKIDLADYRTASNNPIVNSGVLDLAKKHQAIEVTSDEDWNGMFND</sequence>
<evidence type="ECO:0000313" key="3">
    <source>
        <dbReference type="Proteomes" id="UP000005141"/>
    </source>
</evidence>
<feature type="signal peptide" evidence="1">
    <location>
        <begin position="1"/>
        <end position="19"/>
    </location>
</feature>
<gene>
    <name evidence="2" type="ORF">HMPREF9431_02268</name>
</gene>
<proteinExistence type="predicted"/>
<organism evidence="2 3">
    <name type="scientific">Segatella oulorum F0390</name>
    <dbReference type="NCBI Taxonomy" id="702438"/>
    <lineage>
        <taxon>Bacteria</taxon>
        <taxon>Pseudomonadati</taxon>
        <taxon>Bacteroidota</taxon>
        <taxon>Bacteroidia</taxon>
        <taxon>Bacteroidales</taxon>
        <taxon>Prevotellaceae</taxon>
        <taxon>Segatella</taxon>
    </lineage>
</organism>
<dbReference type="HOGENOM" id="CLU_833818_0_0_10"/>
<dbReference type="PROSITE" id="PS51257">
    <property type="entry name" value="PROKAR_LIPOPROTEIN"/>
    <property type="match status" value="1"/>
</dbReference>
<evidence type="ECO:0000313" key="2">
    <source>
        <dbReference type="EMBL" id="EGV29038.1"/>
    </source>
</evidence>
<dbReference type="EMBL" id="ADGI01000064">
    <property type="protein sequence ID" value="EGV29038.1"/>
    <property type="molecule type" value="Genomic_DNA"/>
</dbReference>
<dbReference type="PATRIC" id="fig|702438.4.peg.2382"/>
<evidence type="ECO:0000256" key="1">
    <source>
        <dbReference type="SAM" id="SignalP"/>
    </source>
</evidence>
<comment type="caution">
    <text evidence="2">The sequence shown here is derived from an EMBL/GenBank/DDBJ whole genome shotgun (WGS) entry which is preliminary data.</text>
</comment>
<keyword evidence="3" id="KW-1185">Reference proteome</keyword>
<dbReference type="AlphaFoldDB" id="G1WEL7"/>
<name>G1WEL7_9BACT</name>
<feature type="chain" id="PRO_5003424946" description="Fimbrillin family protein" evidence="1">
    <location>
        <begin position="20"/>
        <end position="340"/>
    </location>
</feature>
<reference evidence="2 3" key="1">
    <citation type="submission" date="2011-07" db="EMBL/GenBank/DDBJ databases">
        <title>The Genome Sequence of Prevotella oulorum F0390.</title>
        <authorList>
            <consortium name="The Broad Institute Genome Sequencing Platform"/>
            <consortium name="The Broad Institute Genome Sequencing Center for Infectious Disease"/>
            <person name="Earl A."/>
            <person name="Ward D."/>
            <person name="Feldgarden M."/>
            <person name="Gevers D."/>
            <person name="Izard J."/>
            <person name="Ganesan A."/>
            <person name="Baranova O.V."/>
            <person name="Blanton J.M."/>
            <person name="Tanner A.C."/>
            <person name="Dewhirst F.E."/>
            <person name="Young S.K."/>
            <person name="Zeng Q."/>
            <person name="Gargeya S."/>
            <person name="Fitzgerald M."/>
            <person name="Haas B."/>
            <person name="Abouelleil A."/>
            <person name="Alvarado L."/>
            <person name="Arachchi H.M."/>
            <person name="Berlin A."/>
            <person name="Brown A."/>
            <person name="Chapman S.B."/>
            <person name="Chen Z."/>
            <person name="Dunbar C."/>
            <person name="Freedman E."/>
            <person name="Gearin G."/>
            <person name="Gellesch M."/>
            <person name="Goldberg J."/>
            <person name="Griggs A."/>
            <person name="Gujja S."/>
            <person name="Heiman D."/>
            <person name="Howarth C."/>
            <person name="Larson L."/>
            <person name="Lui A."/>
            <person name="MacDonald P.J.P."/>
            <person name="Mehta T."/>
            <person name="Montmayeur A."/>
            <person name="Murphy C."/>
            <person name="Neiman D."/>
            <person name="Pearson M."/>
            <person name="Priest M."/>
            <person name="Roberts A."/>
            <person name="Saif S."/>
            <person name="Shea T."/>
            <person name="Shenoy N."/>
            <person name="Sisk P."/>
            <person name="Stolte C."/>
            <person name="Sykes S."/>
            <person name="Wortman J."/>
            <person name="Nusbaum C."/>
            <person name="Birren B."/>
        </authorList>
    </citation>
    <scope>NUCLEOTIDE SEQUENCE [LARGE SCALE GENOMIC DNA]</scope>
    <source>
        <strain evidence="2 3">F0390</strain>
    </source>
</reference>
<keyword evidence="1" id="KW-0732">Signal</keyword>
<accession>G1WEL7</accession>